<accession>A0A068WSR8</accession>
<dbReference type="InterPro" id="IPR001623">
    <property type="entry name" value="DnaJ_domain"/>
</dbReference>
<dbReference type="InterPro" id="IPR008971">
    <property type="entry name" value="HSP40/DnaJ_pept-bd"/>
</dbReference>
<dbReference type="Pfam" id="PF00226">
    <property type="entry name" value="DnaJ"/>
    <property type="match status" value="1"/>
</dbReference>
<feature type="zinc finger region" description="CR-type" evidence="5">
    <location>
        <begin position="123"/>
        <end position="207"/>
    </location>
</feature>
<proteinExistence type="inferred from homology"/>
<dbReference type="OrthoDB" id="550424at2759"/>
<protein>
    <submittedName>
        <fullName evidence="8 10">DnaJ subfamily A</fullName>
    </submittedName>
</protein>
<dbReference type="InterPro" id="IPR018253">
    <property type="entry name" value="DnaJ_domain_CS"/>
</dbReference>
<dbReference type="Gene3D" id="2.60.260.20">
    <property type="entry name" value="Urease metallochaperone UreE, N-terminal domain"/>
    <property type="match status" value="2"/>
</dbReference>
<evidence type="ECO:0000259" key="6">
    <source>
        <dbReference type="PROSITE" id="PS50076"/>
    </source>
</evidence>
<dbReference type="Proteomes" id="UP000492820">
    <property type="component" value="Unassembled WGS sequence"/>
</dbReference>
<dbReference type="InterPro" id="IPR036869">
    <property type="entry name" value="J_dom_sf"/>
</dbReference>
<organism evidence="8">
    <name type="scientific">Echinococcus granulosus</name>
    <name type="common">Hydatid tapeworm</name>
    <dbReference type="NCBI Taxonomy" id="6210"/>
    <lineage>
        <taxon>Eukaryota</taxon>
        <taxon>Metazoa</taxon>
        <taxon>Spiralia</taxon>
        <taxon>Lophotrochozoa</taxon>
        <taxon>Platyhelminthes</taxon>
        <taxon>Cestoda</taxon>
        <taxon>Eucestoda</taxon>
        <taxon>Cyclophyllidea</taxon>
        <taxon>Taeniidae</taxon>
        <taxon>Echinococcus</taxon>
        <taxon>Echinococcus granulosus group</taxon>
    </lineage>
</organism>
<keyword evidence="1 5" id="KW-0479">Metal-binding</keyword>
<reference evidence="8 9" key="1">
    <citation type="journal article" date="2013" name="Nature">
        <title>The genomes of four tapeworm species reveal adaptations to parasitism.</title>
        <authorList>
            <person name="Tsai I.J."/>
            <person name="Zarowiecki M."/>
            <person name="Holroyd N."/>
            <person name="Garciarrubio A."/>
            <person name="Sanchez-Flores A."/>
            <person name="Brooks K.L."/>
            <person name="Tracey A."/>
            <person name="Bobes R.J."/>
            <person name="Fragoso G."/>
            <person name="Sciutto E."/>
            <person name="Aslett M."/>
            <person name="Beasley H."/>
            <person name="Bennett H.M."/>
            <person name="Cai J."/>
            <person name="Camicia F."/>
            <person name="Clark R."/>
            <person name="Cucher M."/>
            <person name="De Silva N."/>
            <person name="Day T.A."/>
            <person name="Deplazes P."/>
            <person name="Estrada K."/>
            <person name="Fernandez C."/>
            <person name="Holland P.W."/>
            <person name="Hou J."/>
            <person name="Hu S."/>
            <person name="Huckvale T."/>
            <person name="Hung S.S."/>
            <person name="Kamenetzky L."/>
            <person name="Keane J.A."/>
            <person name="Kiss F."/>
            <person name="Koziol U."/>
            <person name="Lambert O."/>
            <person name="Liu K."/>
            <person name="Luo X."/>
            <person name="Luo Y."/>
            <person name="Macchiaroli N."/>
            <person name="Nichol S."/>
            <person name="Paps J."/>
            <person name="Parkinson J."/>
            <person name="Pouchkina-Stantcheva N."/>
            <person name="Riddiford N."/>
            <person name="Rosenzvit M."/>
            <person name="Salinas G."/>
            <person name="Wasmuth J.D."/>
            <person name="Zamanian M."/>
            <person name="Zheng Y."/>
            <person name="Cai X."/>
            <person name="Soberon X."/>
            <person name="Olson P.D."/>
            <person name="Laclette J.P."/>
            <person name="Brehm K."/>
            <person name="Berriman M."/>
            <person name="Garciarrubio A."/>
            <person name="Bobes R.J."/>
            <person name="Fragoso G."/>
            <person name="Sanchez-Flores A."/>
            <person name="Estrada K."/>
            <person name="Cevallos M.A."/>
            <person name="Morett E."/>
            <person name="Gonzalez V."/>
            <person name="Portillo T."/>
            <person name="Ochoa-Leyva A."/>
            <person name="Jose M.V."/>
            <person name="Sciutto E."/>
            <person name="Landa A."/>
            <person name="Jimenez L."/>
            <person name="Valdes V."/>
            <person name="Carrero J.C."/>
            <person name="Larralde C."/>
            <person name="Morales-Montor J."/>
            <person name="Limon-Lason J."/>
            <person name="Soberon X."/>
            <person name="Laclette J.P."/>
        </authorList>
    </citation>
    <scope>NUCLEOTIDE SEQUENCE [LARGE SCALE GENOMIC DNA]</scope>
</reference>
<dbReference type="GO" id="GO:0051082">
    <property type="term" value="F:unfolded protein binding"/>
    <property type="evidence" value="ECO:0007669"/>
    <property type="project" value="InterPro"/>
</dbReference>
<dbReference type="PROSITE" id="PS51188">
    <property type="entry name" value="ZF_CR"/>
    <property type="match status" value="1"/>
</dbReference>
<dbReference type="FunFam" id="2.10.230.10:FF:000001">
    <property type="entry name" value="DnaJ subfamily A member 2"/>
    <property type="match status" value="1"/>
</dbReference>
<sequence length="396" mass="44195">MVKETRYYDILGVSPTATLSEIRKSYKKLALKYHPDKNSNDNGEKFKEISQAFEVLSDPKKRDIYDQGGEQALKEGGGGDFSFHNPFDIFDMFFGGGPRSRGPPRGRDTVHPLAVTLEELYNGSTRKLYVTRSVMCPKCGGIGGKPGCAKPCDTCNGTGVKVKLRQIAPGVVQQSQTICNECNGAKEVIASKDRCPNCSGNKVVREKKLLCVEIDKGMMDNQSIRFAGEGDRVPGIEPGDIIFSLDEQPHDRFQRRKMDLIYTMVITVAEALVGFRRVIKTLDDRQLVVETKPGEVIKPNELRCIPNEGMPRYKNPFERGRLIVKFFVDFPESLSLHTVEALKGILPVPSHEEISPDAEYCELQSVEECTNPSNDHQEAYMEEDTDGPQRVHCGTV</sequence>
<dbReference type="HAMAP" id="MF_01152">
    <property type="entry name" value="DnaJ"/>
    <property type="match status" value="1"/>
</dbReference>
<dbReference type="PROSITE" id="PS50076">
    <property type="entry name" value="DNAJ_2"/>
    <property type="match status" value="1"/>
</dbReference>
<dbReference type="WBParaSite" id="EgrG_000101800">
    <property type="protein sequence ID" value="EgrG_000101800"/>
    <property type="gene ID" value="EgrG_000101800"/>
</dbReference>
<dbReference type="GO" id="GO:0006457">
    <property type="term" value="P:protein folding"/>
    <property type="evidence" value="ECO:0007669"/>
    <property type="project" value="InterPro"/>
</dbReference>
<dbReference type="Gene3D" id="2.10.230.10">
    <property type="entry name" value="Heat shock protein DnaJ, cysteine-rich domain"/>
    <property type="match status" value="1"/>
</dbReference>
<evidence type="ECO:0000313" key="9">
    <source>
        <dbReference type="Proteomes" id="UP000492820"/>
    </source>
</evidence>
<evidence type="ECO:0000259" key="7">
    <source>
        <dbReference type="PROSITE" id="PS51188"/>
    </source>
</evidence>
<name>A0A068WSR8_ECHGR</name>
<dbReference type="InterPro" id="IPR012724">
    <property type="entry name" value="DnaJ"/>
</dbReference>
<gene>
    <name evidence="10" type="primary">EGR_08156</name>
    <name evidence="8" type="ORF">EgrG_000101800</name>
</gene>
<evidence type="ECO:0000256" key="3">
    <source>
        <dbReference type="ARBA" id="ARBA00022771"/>
    </source>
</evidence>
<reference evidence="8" key="2">
    <citation type="submission" date="2014-06" db="EMBL/GenBank/DDBJ databases">
        <authorList>
            <person name="Aslett M."/>
        </authorList>
    </citation>
    <scope>NUCLEOTIDE SEQUENCE</scope>
</reference>
<dbReference type="SMART" id="SM00271">
    <property type="entry name" value="DnaJ"/>
    <property type="match status" value="1"/>
</dbReference>
<dbReference type="GO" id="GO:0008270">
    <property type="term" value="F:zinc ion binding"/>
    <property type="evidence" value="ECO:0007669"/>
    <property type="project" value="UniProtKB-KW"/>
</dbReference>
<dbReference type="SUPFAM" id="SSF57938">
    <property type="entry name" value="DnaJ/Hsp40 cysteine-rich domain"/>
    <property type="match status" value="1"/>
</dbReference>
<feature type="domain" description="CR-type" evidence="7">
    <location>
        <begin position="123"/>
        <end position="207"/>
    </location>
</feature>
<dbReference type="CDD" id="cd06257">
    <property type="entry name" value="DnaJ"/>
    <property type="match status" value="1"/>
</dbReference>
<evidence type="ECO:0000256" key="2">
    <source>
        <dbReference type="ARBA" id="ARBA00022737"/>
    </source>
</evidence>
<dbReference type="InterPro" id="IPR036410">
    <property type="entry name" value="HSP_DnaJ_Cys-rich_dom_sf"/>
</dbReference>
<feature type="domain" description="J" evidence="6">
    <location>
        <begin position="6"/>
        <end position="69"/>
    </location>
</feature>
<keyword evidence="2" id="KW-0677">Repeat</keyword>
<dbReference type="PANTHER" id="PTHR43888">
    <property type="entry name" value="DNAJ-LIKE-2, ISOFORM A-RELATED"/>
    <property type="match status" value="1"/>
</dbReference>
<dbReference type="SUPFAM" id="SSF49493">
    <property type="entry name" value="HSP40/DnaJ peptide-binding domain"/>
    <property type="match status" value="2"/>
</dbReference>
<dbReference type="GO" id="GO:0030544">
    <property type="term" value="F:Hsp70 protein binding"/>
    <property type="evidence" value="ECO:0007669"/>
    <property type="project" value="InterPro"/>
</dbReference>
<evidence type="ECO:0000256" key="1">
    <source>
        <dbReference type="ARBA" id="ARBA00022723"/>
    </source>
</evidence>
<keyword evidence="3 5" id="KW-0863">Zinc-finger</keyword>
<dbReference type="CDD" id="cd10747">
    <property type="entry name" value="DnaJ_C"/>
    <property type="match status" value="1"/>
</dbReference>
<dbReference type="Gene3D" id="1.10.287.110">
    <property type="entry name" value="DnaJ domain"/>
    <property type="match status" value="1"/>
</dbReference>
<dbReference type="PROSITE" id="PS00636">
    <property type="entry name" value="DNAJ_1"/>
    <property type="match status" value="1"/>
</dbReference>
<evidence type="ECO:0000313" key="8">
    <source>
        <dbReference type="EMBL" id="CDS21532.1"/>
    </source>
</evidence>
<dbReference type="CDD" id="cd10719">
    <property type="entry name" value="DnaJ_zf"/>
    <property type="match status" value="1"/>
</dbReference>
<dbReference type="AlphaFoldDB" id="A0A068WSR8"/>
<dbReference type="PRINTS" id="PR00625">
    <property type="entry name" value="JDOMAIN"/>
</dbReference>
<dbReference type="InterPro" id="IPR001305">
    <property type="entry name" value="HSP_DnaJ_Cys-rich_dom"/>
</dbReference>
<dbReference type="GO" id="GO:0009408">
    <property type="term" value="P:response to heat"/>
    <property type="evidence" value="ECO:0007669"/>
    <property type="project" value="InterPro"/>
</dbReference>
<dbReference type="GO" id="GO:0005524">
    <property type="term" value="F:ATP binding"/>
    <property type="evidence" value="ECO:0007669"/>
    <property type="project" value="InterPro"/>
</dbReference>
<dbReference type="EMBL" id="LK028584">
    <property type="protein sequence ID" value="CDS21532.1"/>
    <property type="molecule type" value="Genomic_DNA"/>
</dbReference>
<evidence type="ECO:0000256" key="4">
    <source>
        <dbReference type="ARBA" id="ARBA00022833"/>
    </source>
</evidence>
<reference evidence="10" key="3">
    <citation type="submission" date="2020-10" db="UniProtKB">
        <authorList>
            <consortium name="WormBaseParasite"/>
        </authorList>
    </citation>
    <scope>IDENTIFICATION</scope>
</reference>
<evidence type="ECO:0000313" key="10">
    <source>
        <dbReference type="WBParaSite" id="EgrG_000101800"/>
    </source>
</evidence>
<dbReference type="InterPro" id="IPR002939">
    <property type="entry name" value="DnaJ_C"/>
</dbReference>
<dbReference type="FunFam" id="2.60.260.20:FF:000003">
    <property type="entry name" value="DnaJ subfamily A member 2"/>
    <property type="match status" value="1"/>
</dbReference>
<dbReference type="Pfam" id="PF01556">
    <property type="entry name" value="DnaJ_C"/>
    <property type="match status" value="1"/>
</dbReference>
<evidence type="ECO:0000256" key="5">
    <source>
        <dbReference type="PROSITE-ProRule" id="PRU00546"/>
    </source>
</evidence>
<dbReference type="Pfam" id="PF00684">
    <property type="entry name" value="DnaJ_CXXCXGXG"/>
    <property type="match status" value="1"/>
</dbReference>
<dbReference type="InterPro" id="IPR044713">
    <property type="entry name" value="DNJA1/2-like"/>
</dbReference>
<keyword evidence="4 5" id="KW-0862">Zinc</keyword>
<dbReference type="SUPFAM" id="SSF46565">
    <property type="entry name" value="Chaperone J-domain"/>
    <property type="match status" value="1"/>
</dbReference>